<evidence type="ECO:0000256" key="1">
    <source>
        <dbReference type="SAM" id="SignalP"/>
    </source>
</evidence>
<evidence type="ECO:0000313" key="2">
    <source>
        <dbReference type="EnsemblMetazoa" id="SMAR012404-PA"/>
    </source>
</evidence>
<dbReference type="HOGENOM" id="CLU_2402472_0_0_1"/>
<reference evidence="3" key="1">
    <citation type="submission" date="2011-05" db="EMBL/GenBank/DDBJ databases">
        <authorList>
            <person name="Richards S.R."/>
            <person name="Qu J."/>
            <person name="Jiang H."/>
            <person name="Jhangiani S.N."/>
            <person name="Agravi P."/>
            <person name="Goodspeed R."/>
            <person name="Gross S."/>
            <person name="Mandapat C."/>
            <person name="Jackson L."/>
            <person name="Mathew T."/>
            <person name="Pu L."/>
            <person name="Thornton R."/>
            <person name="Saada N."/>
            <person name="Wilczek-Boney K.B."/>
            <person name="Lee S."/>
            <person name="Kovar C."/>
            <person name="Wu Y."/>
            <person name="Scherer S.E."/>
            <person name="Worley K.C."/>
            <person name="Muzny D.M."/>
            <person name="Gibbs R."/>
        </authorList>
    </citation>
    <scope>NUCLEOTIDE SEQUENCE</scope>
    <source>
        <strain evidence="3">Brora</strain>
    </source>
</reference>
<dbReference type="EMBL" id="JH432134">
    <property type="status" value="NOT_ANNOTATED_CDS"/>
    <property type="molecule type" value="Genomic_DNA"/>
</dbReference>
<keyword evidence="3" id="KW-1185">Reference proteome</keyword>
<evidence type="ECO:0000313" key="3">
    <source>
        <dbReference type="Proteomes" id="UP000014500"/>
    </source>
</evidence>
<protein>
    <submittedName>
        <fullName evidence="2">Uncharacterized protein</fullName>
    </submittedName>
</protein>
<feature type="chain" id="PRO_5004580255" evidence="1">
    <location>
        <begin position="23"/>
        <end position="93"/>
    </location>
</feature>
<dbReference type="Proteomes" id="UP000014500">
    <property type="component" value="Unassembled WGS sequence"/>
</dbReference>
<dbReference type="EnsemblMetazoa" id="SMAR012404-RA">
    <property type="protein sequence ID" value="SMAR012404-PA"/>
    <property type="gene ID" value="SMAR012404"/>
</dbReference>
<feature type="signal peptide" evidence="1">
    <location>
        <begin position="1"/>
        <end position="22"/>
    </location>
</feature>
<reference evidence="2" key="2">
    <citation type="submission" date="2015-02" db="UniProtKB">
        <authorList>
            <consortium name="EnsemblMetazoa"/>
        </authorList>
    </citation>
    <scope>IDENTIFICATION</scope>
</reference>
<name>T1JF00_STRMM</name>
<dbReference type="AlphaFoldDB" id="T1JF00"/>
<proteinExistence type="predicted"/>
<organism evidence="2 3">
    <name type="scientific">Strigamia maritima</name>
    <name type="common">European centipede</name>
    <name type="synonym">Geophilus maritimus</name>
    <dbReference type="NCBI Taxonomy" id="126957"/>
    <lineage>
        <taxon>Eukaryota</taxon>
        <taxon>Metazoa</taxon>
        <taxon>Ecdysozoa</taxon>
        <taxon>Arthropoda</taxon>
        <taxon>Myriapoda</taxon>
        <taxon>Chilopoda</taxon>
        <taxon>Pleurostigmophora</taxon>
        <taxon>Geophilomorpha</taxon>
        <taxon>Linotaeniidae</taxon>
        <taxon>Strigamia</taxon>
    </lineage>
</organism>
<accession>T1JF00</accession>
<sequence>MTGIRSTISGALFLILTLCVDPSNKSLHSSVLNFGISGSFQITICLFTVSSNMKFPPFTISPARNNCTNGLINADFPPLLGPSKIIVFLGVDF</sequence>
<keyword evidence="1" id="KW-0732">Signal</keyword>